<accession>A0A0R1JUH2</accession>
<keyword evidence="2" id="KW-1185">Reference proteome</keyword>
<dbReference type="PATRIC" id="fig|1423773.3.peg.2103"/>
<organism evidence="1 2">
    <name type="scientific">Levilactobacillus namurensis DSM 19117</name>
    <dbReference type="NCBI Taxonomy" id="1423773"/>
    <lineage>
        <taxon>Bacteria</taxon>
        <taxon>Bacillati</taxon>
        <taxon>Bacillota</taxon>
        <taxon>Bacilli</taxon>
        <taxon>Lactobacillales</taxon>
        <taxon>Lactobacillaceae</taxon>
        <taxon>Levilactobacillus</taxon>
    </lineage>
</organism>
<evidence type="ECO:0000313" key="2">
    <source>
        <dbReference type="Proteomes" id="UP000051162"/>
    </source>
</evidence>
<dbReference type="Proteomes" id="UP000051162">
    <property type="component" value="Unassembled WGS sequence"/>
</dbReference>
<sequence length="58" mass="6590">MALWSPGKANNHHNLNAKQILPKSIAYLTKNNATLNRIYLKTLIFFEDWSATTHLAHG</sequence>
<protein>
    <submittedName>
        <fullName evidence="1">Uncharacterized protein</fullName>
    </submittedName>
</protein>
<gene>
    <name evidence="1" type="ORF">FD30_GL002050</name>
</gene>
<name>A0A0R1JUH2_9LACO</name>
<evidence type="ECO:0000313" key="1">
    <source>
        <dbReference type="EMBL" id="KRK74878.1"/>
    </source>
</evidence>
<dbReference type="EMBL" id="AZDT01000042">
    <property type="protein sequence ID" value="KRK74878.1"/>
    <property type="molecule type" value="Genomic_DNA"/>
</dbReference>
<reference evidence="1 2" key="1">
    <citation type="journal article" date="2015" name="Genome Announc.">
        <title>Expanding the biotechnology potential of lactobacilli through comparative genomics of 213 strains and associated genera.</title>
        <authorList>
            <person name="Sun Z."/>
            <person name="Harris H.M."/>
            <person name="McCann A."/>
            <person name="Guo C."/>
            <person name="Argimon S."/>
            <person name="Zhang W."/>
            <person name="Yang X."/>
            <person name="Jeffery I.B."/>
            <person name="Cooney J.C."/>
            <person name="Kagawa T.F."/>
            <person name="Liu W."/>
            <person name="Song Y."/>
            <person name="Salvetti E."/>
            <person name="Wrobel A."/>
            <person name="Rasinkangas P."/>
            <person name="Parkhill J."/>
            <person name="Rea M.C."/>
            <person name="O'Sullivan O."/>
            <person name="Ritari J."/>
            <person name="Douillard F.P."/>
            <person name="Paul Ross R."/>
            <person name="Yang R."/>
            <person name="Briner A.E."/>
            <person name="Felis G.E."/>
            <person name="de Vos W.M."/>
            <person name="Barrangou R."/>
            <person name="Klaenhammer T.R."/>
            <person name="Caufield P.W."/>
            <person name="Cui Y."/>
            <person name="Zhang H."/>
            <person name="O'Toole P.W."/>
        </authorList>
    </citation>
    <scope>NUCLEOTIDE SEQUENCE [LARGE SCALE GENOMIC DNA]</scope>
    <source>
        <strain evidence="1 2">DSM 19117</strain>
    </source>
</reference>
<comment type="caution">
    <text evidence="1">The sequence shown here is derived from an EMBL/GenBank/DDBJ whole genome shotgun (WGS) entry which is preliminary data.</text>
</comment>
<dbReference type="AlphaFoldDB" id="A0A0R1JUH2"/>
<proteinExistence type="predicted"/>
<dbReference type="STRING" id="1423773.FD30_GL002050"/>